<dbReference type="EMBL" id="SNRW01002489">
    <property type="protein sequence ID" value="KAA6392594.1"/>
    <property type="molecule type" value="Genomic_DNA"/>
</dbReference>
<organism evidence="2 3">
    <name type="scientific">Streblomastix strix</name>
    <dbReference type="NCBI Taxonomy" id="222440"/>
    <lineage>
        <taxon>Eukaryota</taxon>
        <taxon>Metamonada</taxon>
        <taxon>Preaxostyla</taxon>
        <taxon>Oxymonadida</taxon>
        <taxon>Streblomastigidae</taxon>
        <taxon>Streblomastix</taxon>
    </lineage>
</organism>
<name>A0A5J4WCC5_9EUKA</name>
<comment type="caution">
    <text evidence="2">The sequence shown here is derived from an EMBL/GenBank/DDBJ whole genome shotgun (WGS) entry which is preliminary data.</text>
</comment>
<keyword evidence="1" id="KW-0812">Transmembrane</keyword>
<proteinExistence type="predicted"/>
<feature type="transmembrane region" description="Helical" evidence="1">
    <location>
        <begin position="57"/>
        <end position="78"/>
    </location>
</feature>
<feature type="transmembrane region" description="Helical" evidence="1">
    <location>
        <begin position="23"/>
        <end position="45"/>
    </location>
</feature>
<feature type="transmembrane region" description="Helical" evidence="1">
    <location>
        <begin position="104"/>
        <end position="124"/>
    </location>
</feature>
<gene>
    <name evidence="2" type="ORF">EZS28_011875</name>
</gene>
<dbReference type="AlphaFoldDB" id="A0A5J4WCC5"/>
<protein>
    <submittedName>
        <fullName evidence="2">Uncharacterized protein</fullName>
    </submittedName>
</protein>
<dbReference type="Proteomes" id="UP000324800">
    <property type="component" value="Unassembled WGS sequence"/>
</dbReference>
<reference evidence="2 3" key="1">
    <citation type="submission" date="2019-03" db="EMBL/GenBank/DDBJ databases">
        <title>Single cell metagenomics reveals metabolic interactions within the superorganism composed of flagellate Streblomastix strix and complex community of Bacteroidetes bacteria on its surface.</title>
        <authorList>
            <person name="Treitli S.C."/>
            <person name="Kolisko M."/>
            <person name="Husnik F."/>
            <person name="Keeling P."/>
            <person name="Hampl V."/>
        </authorList>
    </citation>
    <scope>NUCLEOTIDE SEQUENCE [LARGE SCALE GENOMIC DNA]</scope>
    <source>
        <strain evidence="2">ST1C</strain>
    </source>
</reference>
<evidence type="ECO:0000313" key="2">
    <source>
        <dbReference type="EMBL" id="KAA6392594.1"/>
    </source>
</evidence>
<keyword evidence="1" id="KW-0472">Membrane</keyword>
<accession>A0A5J4WCC5</accession>
<keyword evidence="1" id="KW-1133">Transmembrane helix</keyword>
<evidence type="ECO:0000256" key="1">
    <source>
        <dbReference type="SAM" id="Phobius"/>
    </source>
</evidence>
<sequence>MSLGLGIGDGRQFFDGSKNAGNLFLHIVVVFEISIRFLYPCVLMIHIGSLTKSYPLFYQVLCAVSISVLCGGKCGIVIPVVQGNSGIREVCCSGYVGIGRINRLFKFLVDISFCFGLSTVCVAARSTYLLRRIAFYWSLTFSLLNSRGSHICVYGGFIVIKTGFSGGKIGNCVDQIRDFIRLSGAYGFRLYCCN</sequence>
<evidence type="ECO:0000313" key="3">
    <source>
        <dbReference type="Proteomes" id="UP000324800"/>
    </source>
</evidence>